<feature type="signal peptide" evidence="1">
    <location>
        <begin position="1"/>
        <end position="19"/>
    </location>
</feature>
<dbReference type="AlphaFoldDB" id="A0A101SVG3"/>
<dbReference type="InterPro" id="IPR011042">
    <property type="entry name" value="6-blade_b-propeller_TolB-like"/>
</dbReference>
<reference evidence="3 4" key="1">
    <citation type="submission" date="2015-10" db="EMBL/GenBank/DDBJ databases">
        <title>Draft genome sequence of Streptomyces griseoruber DSM 40281, type strain for the species Streptomyces griseoruber.</title>
        <authorList>
            <person name="Ruckert C."/>
            <person name="Winkler A."/>
            <person name="Kalinowski J."/>
            <person name="Kampfer P."/>
            <person name="Glaeser S."/>
        </authorList>
    </citation>
    <scope>NUCLEOTIDE SEQUENCE [LARGE SCALE GENOMIC DNA]</scope>
    <source>
        <strain evidence="3 4">DSM 40281</strain>
    </source>
</reference>
<dbReference type="InterPro" id="IPR011041">
    <property type="entry name" value="Quinoprot_gluc/sorb_DH_b-prop"/>
</dbReference>
<dbReference type="EMBL" id="LMWW01000040">
    <property type="protein sequence ID" value="KUN80887.1"/>
    <property type="molecule type" value="Genomic_DNA"/>
</dbReference>
<organism evidence="3 4">
    <name type="scientific">Streptomyces griseoruber</name>
    <dbReference type="NCBI Taxonomy" id="1943"/>
    <lineage>
        <taxon>Bacteria</taxon>
        <taxon>Bacillati</taxon>
        <taxon>Actinomycetota</taxon>
        <taxon>Actinomycetes</taxon>
        <taxon>Kitasatosporales</taxon>
        <taxon>Streptomycetaceae</taxon>
        <taxon>Streptomyces</taxon>
    </lineage>
</organism>
<keyword evidence="4" id="KW-1185">Reference proteome</keyword>
<evidence type="ECO:0000256" key="1">
    <source>
        <dbReference type="SAM" id="SignalP"/>
    </source>
</evidence>
<dbReference type="SUPFAM" id="SSF50952">
    <property type="entry name" value="Soluble quinoprotein glucose dehydrogenase"/>
    <property type="match status" value="1"/>
</dbReference>
<dbReference type="Pfam" id="PF07995">
    <property type="entry name" value="GSDH"/>
    <property type="match status" value="1"/>
</dbReference>
<dbReference type="Proteomes" id="UP000052982">
    <property type="component" value="Unassembled WGS sequence"/>
</dbReference>
<accession>A0A101SVG3</accession>
<feature type="domain" description="Glucose/Sorbosone dehydrogenase" evidence="2">
    <location>
        <begin position="44"/>
        <end position="346"/>
    </location>
</feature>
<evidence type="ECO:0000259" key="2">
    <source>
        <dbReference type="Pfam" id="PF07995"/>
    </source>
</evidence>
<feature type="chain" id="PRO_5007106610" evidence="1">
    <location>
        <begin position="20"/>
        <end position="359"/>
    </location>
</feature>
<comment type="caution">
    <text evidence="3">The sequence shown here is derived from an EMBL/GenBank/DDBJ whole genome shotgun (WGS) entry which is preliminary data.</text>
</comment>
<keyword evidence="1" id="KW-0732">Signal</keyword>
<dbReference type="STRING" id="1943.AQJ64_24220"/>
<gene>
    <name evidence="3" type="ORF">AQJ64_24220</name>
</gene>
<dbReference type="InterPro" id="IPR012938">
    <property type="entry name" value="Glc/Sorbosone_DH"/>
</dbReference>
<dbReference type="Gene3D" id="2.120.10.30">
    <property type="entry name" value="TolB, C-terminal domain"/>
    <property type="match status" value="1"/>
</dbReference>
<sequence length="359" mass="37565">MAVAVTALLALCGAHPASAAAHPGPARRAAALPSAVSVLSDLWNRPWTVTFLPDGQRALVTERHSAGVWTVARDGSRTKVGEVPDTVFAPTGGDFGEGGGLLGVAPSPTWNGTTDQDVYFVHTAADETRVVRMRFDGTSLTDYQVVLGGIARGGDHNGGKIAFGPDGFLYVSTGDARNKALAQDPNSLNGKILRLTASGGAAPGNPFGTRVYSLGHRNPEGFAWDARGRLWETEIGDATWDEVNLISPGANYGWPTCEGTCTTAGMTNPVHVWHPAEGGVPAQAAIADDVLYVSTLRGERLWALPIDATGTGLGTAVSYYTGAYGRLRALAKVPDADELWLGTSDRGTDKDSLLKVTLG</sequence>
<evidence type="ECO:0000313" key="4">
    <source>
        <dbReference type="Proteomes" id="UP000052982"/>
    </source>
</evidence>
<dbReference type="OrthoDB" id="9770043at2"/>
<protein>
    <submittedName>
        <fullName evidence="3">Oxidoreductase</fullName>
    </submittedName>
</protein>
<name>A0A101SVG3_9ACTN</name>
<dbReference type="PANTHER" id="PTHR19328:SF13">
    <property type="entry name" value="HIPL1 PROTEIN"/>
    <property type="match status" value="1"/>
</dbReference>
<proteinExistence type="predicted"/>
<evidence type="ECO:0000313" key="3">
    <source>
        <dbReference type="EMBL" id="KUN80887.1"/>
    </source>
</evidence>
<dbReference type="PANTHER" id="PTHR19328">
    <property type="entry name" value="HEDGEHOG-INTERACTING PROTEIN"/>
    <property type="match status" value="1"/>
</dbReference>